<comment type="caution">
    <text evidence="2">The sequence shown here is derived from an EMBL/GenBank/DDBJ whole genome shotgun (WGS) entry which is preliminary data.</text>
</comment>
<accession>A0A430B8Y1</accession>
<evidence type="ECO:0000256" key="1">
    <source>
        <dbReference type="SAM" id="MobiDB-lite"/>
    </source>
</evidence>
<proteinExistence type="predicted"/>
<dbReference type="OrthoDB" id="2339857at2"/>
<protein>
    <submittedName>
        <fullName evidence="2">Uncharacterized protein</fullName>
    </submittedName>
</protein>
<dbReference type="Proteomes" id="UP000288028">
    <property type="component" value="Unassembled WGS sequence"/>
</dbReference>
<dbReference type="EMBL" id="NGKB01000001">
    <property type="protein sequence ID" value="RSU16792.1"/>
    <property type="molecule type" value="Genomic_DNA"/>
</dbReference>
<organism evidence="2 3">
    <name type="scientific">Vagococcus carniphilus</name>
    <dbReference type="NCBI Taxonomy" id="218144"/>
    <lineage>
        <taxon>Bacteria</taxon>
        <taxon>Bacillati</taxon>
        <taxon>Bacillota</taxon>
        <taxon>Bacilli</taxon>
        <taxon>Lactobacillales</taxon>
        <taxon>Enterococcaceae</taxon>
        <taxon>Vagococcus</taxon>
    </lineage>
</organism>
<feature type="compositionally biased region" description="Low complexity" evidence="1">
    <location>
        <begin position="33"/>
        <end position="43"/>
    </location>
</feature>
<evidence type="ECO:0000313" key="2">
    <source>
        <dbReference type="EMBL" id="RSU16792.1"/>
    </source>
</evidence>
<dbReference type="PROSITE" id="PS51257">
    <property type="entry name" value="PROKAR_LIPOPROTEIN"/>
    <property type="match status" value="1"/>
</dbReference>
<name>A0A430B8Y1_9ENTE</name>
<dbReference type="AlphaFoldDB" id="A0A430B8Y1"/>
<sequence>MKAFKGMVYVLSLLTLVGCSQKGTNNESKETTESTSVSQTKTSTSSKEIEKTLFTDEDYAAAGYLSIYLEAKDNKQSIDDLFYFITKEPEGNVTFTKEKDGFTLGQGTAGSTMTFKVDKDKVTRISPAENNFSWSKKELDKTFKDYQKLVEKLVVIGKENKENHKQAEVEAAKKEVIDPKNLTEEQAITWIKNYLIQNGATEEGLNKNSEFQSDMVDGYLIISQYLPVPTGAHKKMTYQFRVNSNGHLEKKYVASNENWEVISTEYIYKEDLEGPVATKSDMSATMVQDGTDGPGMFYTLTIKNTSDHNIKVSAEELALNKNSSLSDVDEDIPVRYQKNVVIPTGKEHEFKQLLGPVSGDTPLYNNLDVTYQGEVIFHQAAGMESYK</sequence>
<evidence type="ECO:0000313" key="3">
    <source>
        <dbReference type="Proteomes" id="UP000288028"/>
    </source>
</evidence>
<reference evidence="2 3" key="1">
    <citation type="submission" date="2017-05" db="EMBL/GenBank/DDBJ databases">
        <title>Vagococcus spp. assemblies.</title>
        <authorList>
            <person name="Gulvik C.A."/>
        </authorList>
    </citation>
    <scope>NUCLEOTIDE SEQUENCE [LARGE SCALE GENOMIC DNA]</scope>
    <source>
        <strain evidence="2 3">SS1714</strain>
    </source>
</reference>
<dbReference type="RefSeq" id="WP_126790967.1">
    <property type="nucleotide sequence ID" value="NZ_CP060720.1"/>
</dbReference>
<dbReference type="GeneID" id="95579853"/>
<gene>
    <name evidence="2" type="ORF">CBF28_00985</name>
</gene>
<keyword evidence="3" id="KW-1185">Reference proteome</keyword>
<feature type="region of interest" description="Disordered" evidence="1">
    <location>
        <begin position="22"/>
        <end position="43"/>
    </location>
</feature>